<evidence type="ECO:0000259" key="4">
    <source>
        <dbReference type="Pfam" id="PF18878"/>
    </source>
</evidence>
<dbReference type="Pfam" id="PF18878">
    <property type="entry name" value="PPE-PPW"/>
    <property type="match status" value="1"/>
</dbReference>
<evidence type="ECO:0000313" key="6">
    <source>
        <dbReference type="Proteomes" id="UP000217736"/>
    </source>
</evidence>
<dbReference type="AlphaFoldDB" id="A0A1Z4EHP8"/>
<evidence type="ECO:0000256" key="2">
    <source>
        <dbReference type="SAM" id="MobiDB-lite"/>
    </source>
</evidence>
<feature type="region of interest" description="Disordered" evidence="2">
    <location>
        <begin position="416"/>
        <end position="530"/>
    </location>
</feature>
<dbReference type="Gene3D" id="1.20.1260.20">
    <property type="entry name" value="PPE superfamily"/>
    <property type="match status" value="1"/>
</dbReference>
<reference evidence="6" key="1">
    <citation type="submission" date="2017-06" db="EMBL/GenBank/DDBJ databases">
        <title>Complete Genome Sequence of Mycobacterium shigaense.</title>
        <authorList>
            <person name="Fukano H."/>
            <person name="Yoshida M."/>
            <person name="Kazumi Y."/>
            <person name="Ogura Y."/>
            <person name="Mitarai S."/>
            <person name="Hayashi T."/>
            <person name="Hoshino Y."/>
        </authorList>
    </citation>
    <scope>NUCLEOTIDE SEQUENCE [LARGE SCALE GENOMIC DNA]</scope>
    <source>
        <strain evidence="6">UN-152</strain>
    </source>
</reference>
<dbReference type="PANTHER" id="PTHR46766">
    <property type="entry name" value="GLUTAMINE-RICH PROTEIN 2"/>
    <property type="match status" value="1"/>
</dbReference>
<name>A0A1Z4EHP8_9MYCO</name>
<dbReference type="InterPro" id="IPR038332">
    <property type="entry name" value="PPE_sf"/>
</dbReference>
<accession>A0A1Z4EHP8</accession>
<proteinExistence type="inferred from homology"/>
<dbReference type="RefSeq" id="WP_096439732.1">
    <property type="nucleotide sequence ID" value="NZ_AP018164.1"/>
</dbReference>
<dbReference type="FunFam" id="1.20.1260.20:FF:000001">
    <property type="entry name" value="PPE family protein PPE41"/>
    <property type="match status" value="1"/>
</dbReference>
<keyword evidence="6" id="KW-1185">Reference proteome</keyword>
<feature type="domain" description="PPE" evidence="3">
    <location>
        <begin position="6"/>
        <end position="168"/>
    </location>
</feature>
<dbReference type="SUPFAM" id="SSF140459">
    <property type="entry name" value="PE/PPE dimer-like"/>
    <property type="match status" value="1"/>
</dbReference>
<feature type="domain" description="PPE-PPW subfamily C-terminal" evidence="4">
    <location>
        <begin position="471"/>
        <end position="518"/>
    </location>
</feature>
<organism evidence="5 6">
    <name type="scientific">Mycobacterium shigaense</name>
    <dbReference type="NCBI Taxonomy" id="722731"/>
    <lineage>
        <taxon>Bacteria</taxon>
        <taxon>Bacillati</taxon>
        <taxon>Actinomycetota</taxon>
        <taxon>Actinomycetes</taxon>
        <taxon>Mycobacteriales</taxon>
        <taxon>Mycobacteriaceae</taxon>
        <taxon>Mycobacterium</taxon>
        <taxon>Mycobacterium simiae complex</taxon>
    </lineage>
</organism>
<dbReference type="GO" id="GO:0052572">
    <property type="term" value="P:response to host immune response"/>
    <property type="evidence" value="ECO:0007669"/>
    <property type="project" value="TreeGrafter"/>
</dbReference>
<dbReference type="EMBL" id="AP018164">
    <property type="protein sequence ID" value="BAX92489.1"/>
    <property type="molecule type" value="Genomic_DNA"/>
</dbReference>
<dbReference type="Pfam" id="PF00823">
    <property type="entry name" value="PPE"/>
    <property type="match status" value="1"/>
</dbReference>
<comment type="similarity">
    <text evidence="1">Belongs to the mycobacterial PPE family.</text>
</comment>
<evidence type="ECO:0000256" key="1">
    <source>
        <dbReference type="ARBA" id="ARBA00010652"/>
    </source>
</evidence>
<gene>
    <name evidence="5" type="primary">PPE11</name>
    <name evidence="5" type="ORF">MSG_02343</name>
</gene>
<dbReference type="InterPro" id="IPR000030">
    <property type="entry name" value="PPE_dom"/>
</dbReference>
<dbReference type="PANTHER" id="PTHR46766:SF1">
    <property type="entry name" value="GLUTAMINE-RICH PROTEIN 2"/>
    <property type="match status" value="1"/>
</dbReference>
<sequence>MTAPIWLAAPPEVHSTLLSSGPGPGSLLASAEAWNSLSVEYSEVAEELSAMLGQVQVGAWQGPSAESFVAAHAPYLAWLEQASADSAAAALQNETVAAAYVAALAAMPTLPELATNHVVHGALVATNFFGINTIPIAVNEADYARMWVQAATTMSTYQAVAGAAVAATPQTTQAPAIVTSDSQTDSAVSSTQSDANTYSETLLDKFIEQYLQSRGITWDPNAGTLNGLPYSAYTNPLTEMYWVRNTVTAIQTFEQFFQLLATNPEAAFSGITPVNTIAFAVAHPVIAAVVASTPLSSLSATPAAAAAVAVVAVVALVDPNAFLPVAPPAPVEALLPAPAAPAPHAVVTAPAPVTAPSPVTAPAPGTVSATAPAPAGPPAAGLPGFGFPYVVAVGGGPGTNFGSGATTKASVRSKLQAPGESAAIATATAAQRRARKRRRAQMHDHGDAFMDVDVEPDWDAPPPEEPLVSAAASDRGSGPLGFAGTVSKETAAQAAGLATLPGDDFGDAPQAPMLPTTWTPGAPEGDPQGS</sequence>
<protein>
    <submittedName>
        <fullName evidence="5">Putative PPE family protein PPE11</fullName>
    </submittedName>
</protein>
<dbReference type="KEGG" id="mshg:MSG_02343"/>
<evidence type="ECO:0000313" key="5">
    <source>
        <dbReference type="EMBL" id="BAX92489.1"/>
    </source>
</evidence>
<dbReference type="InterPro" id="IPR043641">
    <property type="entry name" value="PPE-PPW_C"/>
</dbReference>
<dbReference type="OrthoDB" id="4753487at2"/>
<feature type="compositionally biased region" description="Low complexity" evidence="2">
    <location>
        <begin position="422"/>
        <end position="431"/>
    </location>
</feature>
<dbReference type="Proteomes" id="UP000217736">
    <property type="component" value="Chromosome"/>
</dbReference>
<evidence type="ECO:0000259" key="3">
    <source>
        <dbReference type="Pfam" id="PF00823"/>
    </source>
</evidence>